<accession>A0A6A7BHZ7</accession>
<dbReference type="EMBL" id="MU006291">
    <property type="protein sequence ID" value="KAF2855060.1"/>
    <property type="molecule type" value="Genomic_DNA"/>
</dbReference>
<feature type="compositionally biased region" description="Basic and acidic residues" evidence="1">
    <location>
        <begin position="237"/>
        <end position="257"/>
    </location>
</feature>
<evidence type="ECO:0000313" key="3">
    <source>
        <dbReference type="Proteomes" id="UP000799423"/>
    </source>
</evidence>
<gene>
    <name evidence="2" type="ORF">T440DRAFT_539165</name>
</gene>
<proteinExistence type="predicted"/>
<feature type="region of interest" description="Disordered" evidence="1">
    <location>
        <begin position="236"/>
        <end position="257"/>
    </location>
</feature>
<dbReference type="Proteomes" id="UP000799423">
    <property type="component" value="Unassembled WGS sequence"/>
</dbReference>
<sequence length="257" mass="28378">MFGYSSPKPTKEITLQCGILDITASISRDMADGDEIYAALRKAFRGGLHEDLYIGVRTPGEHRTYTVTTSLEPIHIPAPVPKGARNIANNLAIIAEHWGLADASTIFPPDIAPPKPGIYEGYEKVGLHPQDPTNWSRNFVEDLKKLSFRTKGRYAEAMQLIIAAMHARYKKMQYPDWPVQTDDIRKALRKHRENMADAALEMMPEEKESTEMFAGGSVAGLDEGLAQAALLALGETGGEKKAKDKGKDEDKEVVAAW</sequence>
<reference evidence="2" key="1">
    <citation type="submission" date="2020-01" db="EMBL/GenBank/DDBJ databases">
        <authorList>
            <consortium name="DOE Joint Genome Institute"/>
            <person name="Haridas S."/>
            <person name="Albert R."/>
            <person name="Binder M."/>
            <person name="Bloem J."/>
            <person name="Labutti K."/>
            <person name="Salamov A."/>
            <person name="Andreopoulos B."/>
            <person name="Baker S.E."/>
            <person name="Barry K."/>
            <person name="Bills G."/>
            <person name="Bluhm B.H."/>
            <person name="Cannon C."/>
            <person name="Castanera R."/>
            <person name="Culley D.E."/>
            <person name="Daum C."/>
            <person name="Ezra D."/>
            <person name="Gonzalez J.B."/>
            <person name="Henrissat B."/>
            <person name="Kuo A."/>
            <person name="Liang C."/>
            <person name="Lipzen A."/>
            <person name="Lutzoni F."/>
            <person name="Magnuson J."/>
            <person name="Mondo S."/>
            <person name="Nolan M."/>
            <person name="Ohm R."/>
            <person name="Pangilinan J."/>
            <person name="Park H.-J."/>
            <person name="Ramirez L."/>
            <person name="Alfaro M."/>
            <person name="Sun H."/>
            <person name="Tritt A."/>
            <person name="Yoshinaga Y."/>
            <person name="Zwiers L.-H."/>
            <person name="Turgeon B.G."/>
            <person name="Goodwin S.B."/>
            <person name="Spatafora J.W."/>
            <person name="Crous P.W."/>
            <person name="Grigoriev I.V."/>
        </authorList>
    </citation>
    <scope>NUCLEOTIDE SEQUENCE</scope>
    <source>
        <strain evidence="2">IPT5</strain>
    </source>
</reference>
<keyword evidence="3" id="KW-1185">Reference proteome</keyword>
<evidence type="ECO:0000313" key="2">
    <source>
        <dbReference type="EMBL" id="KAF2855060.1"/>
    </source>
</evidence>
<name>A0A6A7BHZ7_9PLEO</name>
<organism evidence="2 3">
    <name type="scientific">Plenodomus tracheiphilus IPT5</name>
    <dbReference type="NCBI Taxonomy" id="1408161"/>
    <lineage>
        <taxon>Eukaryota</taxon>
        <taxon>Fungi</taxon>
        <taxon>Dikarya</taxon>
        <taxon>Ascomycota</taxon>
        <taxon>Pezizomycotina</taxon>
        <taxon>Dothideomycetes</taxon>
        <taxon>Pleosporomycetidae</taxon>
        <taxon>Pleosporales</taxon>
        <taxon>Pleosporineae</taxon>
        <taxon>Leptosphaeriaceae</taxon>
        <taxon>Plenodomus</taxon>
    </lineage>
</organism>
<evidence type="ECO:0000256" key="1">
    <source>
        <dbReference type="SAM" id="MobiDB-lite"/>
    </source>
</evidence>
<dbReference type="AlphaFoldDB" id="A0A6A7BHZ7"/>
<protein>
    <submittedName>
        <fullName evidence="2">Uncharacterized protein</fullName>
    </submittedName>
</protein>
<dbReference type="OrthoDB" id="3796867at2759"/>